<dbReference type="InterPro" id="IPR011893">
    <property type="entry name" value="Selenoprotein_Rdx-typ"/>
</dbReference>
<reference evidence="2 3" key="1">
    <citation type="submission" date="2017-06" db="EMBL/GenBank/DDBJ databases">
        <title>the draft geome sequence of Illustriluteabacillus marina B3227.</title>
        <authorList>
            <person name="He R.-H."/>
            <person name="Du Z.-J."/>
        </authorList>
    </citation>
    <scope>NUCLEOTIDE SEQUENCE [LARGE SCALE GENOMIC DNA]</scope>
    <source>
        <strain evidence="2 3">B3227</strain>
    </source>
</reference>
<dbReference type="Gene3D" id="3.40.30.10">
    <property type="entry name" value="Glutaredoxin"/>
    <property type="match status" value="1"/>
</dbReference>
<organism evidence="2 3">
    <name type="scientific">Halalkalibacillus sediminis</name>
    <dbReference type="NCBI Taxonomy" id="2018042"/>
    <lineage>
        <taxon>Bacteria</taxon>
        <taxon>Bacillati</taxon>
        <taxon>Bacillota</taxon>
        <taxon>Bacilli</taxon>
        <taxon>Bacillales</taxon>
        <taxon>Bacillaceae</taxon>
        <taxon>Halalkalibacillus</taxon>
    </lineage>
</organism>
<evidence type="ECO:0000256" key="1">
    <source>
        <dbReference type="ARBA" id="ARBA00023284"/>
    </source>
</evidence>
<protein>
    <recommendedName>
        <fullName evidence="4">SelT/SelW/SelH family protein</fullName>
    </recommendedName>
</protein>
<evidence type="ECO:0000313" key="3">
    <source>
        <dbReference type="Proteomes" id="UP000243524"/>
    </source>
</evidence>
<dbReference type="Proteomes" id="UP000243524">
    <property type="component" value="Unassembled WGS sequence"/>
</dbReference>
<sequence>MTLVPSGGGAFEVIVNGDKLYSKKDTGVFPESEDIIKKMES</sequence>
<dbReference type="AlphaFoldDB" id="A0A2I0QWK3"/>
<accession>A0A2I0QWK3</accession>
<dbReference type="InterPro" id="IPR036249">
    <property type="entry name" value="Thioredoxin-like_sf"/>
</dbReference>
<dbReference type="SUPFAM" id="SSF52833">
    <property type="entry name" value="Thioredoxin-like"/>
    <property type="match status" value="1"/>
</dbReference>
<keyword evidence="1" id="KW-0676">Redox-active center</keyword>
<proteinExistence type="predicted"/>
<evidence type="ECO:0000313" key="2">
    <source>
        <dbReference type="EMBL" id="PKR78723.1"/>
    </source>
</evidence>
<gene>
    <name evidence="2" type="ORF">CEY16_02910</name>
</gene>
<name>A0A2I0QWK3_9BACI</name>
<dbReference type="EMBL" id="PJNH01000001">
    <property type="protein sequence ID" value="PKR78723.1"/>
    <property type="molecule type" value="Genomic_DNA"/>
</dbReference>
<evidence type="ECO:0008006" key="4">
    <source>
        <dbReference type="Google" id="ProtNLM"/>
    </source>
</evidence>
<dbReference type="Pfam" id="PF10262">
    <property type="entry name" value="Rdx"/>
    <property type="match status" value="1"/>
</dbReference>
<keyword evidence="3" id="KW-1185">Reference proteome</keyword>
<dbReference type="NCBIfam" id="TIGR02174">
    <property type="entry name" value="CXXU_selWTH"/>
    <property type="match status" value="1"/>
</dbReference>
<comment type="caution">
    <text evidence="2">The sequence shown here is derived from an EMBL/GenBank/DDBJ whole genome shotgun (WGS) entry which is preliminary data.</text>
</comment>